<reference evidence="1 2" key="1">
    <citation type="journal article" date="2013" name="Nat. Genet.">
        <title>The genome of the hydatid tapeworm Echinococcus granulosus.</title>
        <authorList>
            <person name="Zheng H."/>
            <person name="Zhang W."/>
            <person name="Zhang L."/>
            <person name="Zhang Z."/>
            <person name="Li J."/>
            <person name="Lu G."/>
            <person name="Zhu Y."/>
            <person name="Wang Y."/>
            <person name="Huang Y."/>
            <person name="Liu J."/>
            <person name="Kang H."/>
            <person name="Chen J."/>
            <person name="Wang L."/>
            <person name="Chen A."/>
            <person name="Yu S."/>
            <person name="Gao Z."/>
            <person name="Jin L."/>
            <person name="Gu W."/>
            <person name="Wang Z."/>
            <person name="Zhao L."/>
            <person name="Shi B."/>
            <person name="Wen H."/>
            <person name="Lin R."/>
            <person name="Jones M.K."/>
            <person name="Brejova B."/>
            <person name="Vinar T."/>
            <person name="Zhao G."/>
            <person name="McManus D.P."/>
            <person name="Chen Z."/>
            <person name="Zhou Y."/>
            <person name="Wang S."/>
        </authorList>
    </citation>
    <scope>NUCLEOTIDE SEQUENCE [LARGE SCALE GENOMIC DNA]</scope>
</reference>
<evidence type="ECO:0000313" key="1">
    <source>
        <dbReference type="EMBL" id="EUB56021.1"/>
    </source>
</evidence>
<proteinExistence type="predicted"/>
<protein>
    <submittedName>
        <fullName evidence="1">Uncharacterized protein</fullName>
    </submittedName>
</protein>
<dbReference type="AlphaFoldDB" id="W6U6P6"/>
<keyword evidence="2" id="KW-1185">Reference proteome</keyword>
<gene>
    <name evidence="1" type="ORF">EGR_09101</name>
</gene>
<comment type="caution">
    <text evidence="1">The sequence shown here is derived from an EMBL/GenBank/DDBJ whole genome shotgun (WGS) entry which is preliminary data.</text>
</comment>
<name>W6U6P6_ECHGR</name>
<dbReference type="Proteomes" id="UP000019149">
    <property type="component" value="Unassembled WGS sequence"/>
</dbReference>
<dbReference type="GeneID" id="36344816"/>
<organism evidence="1 2">
    <name type="scientific">Echinococcus granulosus</name>
    <name type="common">Hydatid tapeworm</name>
    <dbReference type="NCBI Taxonomy" id="6210"/>
    <lineage>
        <taxon>Eukaryota</taxon>
        <taxon>Metazoa</taxon>
        <taxon>Spiralia</taxon>
        <taxon>Lophotrochozoa</taxon>
        <taxon>Platyhelminthes</taxon>
        <taxon>Cestoda</taxon>
        <taxon>Eucestoda</taxon>
        <taxon>Cyclophyllidea</taxon>
        <taxon>Taeniidae</taxon>
        <taxon>Echinococcus</taxon>
        <taxon>Echinococcus granulosus group</taxon>
    </lineage>
</organism>
<dbReference type="EMBL" id="APAU02000132">
    <property type="protein sequence ID" value="EUB56021.1"/>
    <property type="molecule type" value="Genomic_DNA"/>
</dbReference>
<dbReference type="KEGG" id="egl:EGR_09101"/>
<dbReference type="CTD" id="36344816"/>
<accession>W6U6P6</accession>
<sequence>MNARKGCIVMLAVKMGSAIWMRHRNQQRTPLLPVKLHLLCRTLQSRRSLLPNLLNQDEGVVVVSSDAGWMPSSIPGGEFLVMDSMTPMATVLLSTELCVPMKE</sequence>
<dbReference type="RefSeq" id="XP_024347217.1">
    <property type="nucleotide sequence ID" value="XM_024498350.1"/>
</dbReference>
<evidence type="ECO:0000313" key="2">
    <source>
        <dbReference type="Proteomes" id="UP000019149"/>
    </source>
</evidence>